<proteinExistence type="predicted"/>
<dbReference type="KEGG" id="cpra:CPter91_1015"/>
<name>A0A127Q026_9BURK</name>
<evidence type="ECO:0000313" key="1">
    <source>
        <dbReference type="EMBL" id="AMP03401.1"/>
    </source>
</evidence>
<protein>
    <submittedName>
        <fullName evidence="1">Uncharacterized protein</fullName>
    </submittedName>
</protein>
<sequence length="37" mass="4154">MASISMIKDNGRFDENNKGNITVLPYFAYSTAMALLR</sequence>
<reference evidence="1 2" key="1">
    <citation type="submission" date="2015-11" db="EMBL/GenBank/DDBJ databases">
        <title>Exploring the genomic traits of fungus-feeding bacterial genus Collimonas.</title>
        <authorList>
            <person name="Song C."/>
            <person name="Schmidt R."/>
            <person name="de Jager V."/>
            <person name="Krzyzanowska D."/>
            <person name="Jongedijk E."/>
            <person name="Cankar K."/>
            <person name="Beekwilder J."/>
            <person name="van Veen A."/>
            <person name="de Boer W."/>
            <person name="van Veen J.A."/>
            <person name="Garbeva P."/>
        </authorList>
    </citation>
    <scope>NUCLEOTIDE SEQUENCE [LARGE SCALE GENOMIC DNA]</scope>
    <source>
        <strain evidence="1 2">Ter91</strain>
    </source>
</reference>
<dbReference type="Proteomes" id="UP000074561">
    <property type="component" value="Chromosome"/>
</dbReference>
<organism evidence="1 2">
    <name type="scientific">Collimonas pratensis</name>
    <dbReference type="NCBI Taxonomy" id="279113"/>
    <lineage>
        <taxon>Bacteria</taxon>
        <taxon>Pseudomonadati</taxon>
        <taxon>Pseudomonadota</taxon>
        <taxon>Betaproteobacteria</taxon>
        <taxon>Burkholderiales</taxon>
        <taxon>Oxalobacteraceae</taxon>
        <taxon>Collimonas</taxon>
    </lineage>
</organism>
<gene>
    <name evidence="1" type="ORF">CPter91_1015</name>
</gene>
<dbReference type="AlphaFoldDB" id="A0A127Q026"/>
<accession>A0A127Q026</accession>
<dbReference type="EMBL" id="CP013234">
    <property type="protein sequence ID" value="AMP03401.1"/>
    <property type="molecule type" value="Genomic_DNA"/>
</dbReference>
<evidence type="ECO:0000313" key="2">
    <source>
        <dbReference type="Proteomes" id="UP000074561"/>
    </source>
</evidence>